<dbReference type="Proteomes" id="UP000198867">
    <property type="component" value="Unassembled WGS sequence"/>
</dbReference>
<accession>A0A1I4YHV0</accession>
<dbReference type="OrthoDB" id="5104630at2"/>
<evidence type="ECO:0000313" key="2">
    <source>
        <dbReference type="EMBL" id="SFN37393.1"/>
    </source>
</evidence>
<reference evidence="3" key="1">
    <citation type="submission" date="2016-10" db="EMBL/GenBank/DDBJ databases">
        <authorList>
            <person name="Varghese N."/>
            <person name="Submissions S."/>
        </authorList>
    </citation>
    <scope>NUCLEOTIDE SEQUENCE [LARGE SCALE GENOMIC DNA]</scope>
    <source>
        <strain evidence="3">CGMCC 1.11101</strain>
    </source>
</reference>
<evidence type="ECO:0000313" key="3">
    <source>
        <dbReference type="Proteomes" id="UP000198867"/>
    </source>
</evidence>
<proteinExistence type="predicted"/>
<sequence length="244" mass="25947">MHVRRDAENSATPTPTTPAASAAPTPKPTVAPPILDVHSVVATGRLVGSDSISGDVDVRVTGKGTFELRLIDFRSENAGEVELRVSPHVVPPGSECTTSIMTMSYGNLPAGMLQSFPLPKDFTHGDPSFLDTVIISHFDPVASQNGCYVPILSSAILTWTLPDMRPGLIVADTGKTGGATGDVTLMGTDPLAYTVARNDLAVEVAARFGITVTDLFYLNPIRTTHIRYPLLQTGEVLNLSKAHR</sequence>
<feature type="compositionally biased region" description="Low complexity" evidence="1">
    <location>
        <begin position="11"/>
        <end position="24"/>
    </location>
</feature>
<dbReference type="AlphaFoldDB" id="A0A1I4YHV0"/>
<evidence type="ECO:0000256" key="1">
    <source>
        <dbReference type="SAM" id="MobiDB-lite"/>
    </source>
</evidence>
<name>A0A1I4YHV0_9MICO</name>
<dbReference type="RefSeq" id="WP_090708083.1">
    <property type="nucleotide sequence ID" value="NZ_FOVM01000001.1"/>
</dbReference>
<protein>
    <recommendedName>
        <fullName evidence="4">LysM domain-containing protein</fullName>
    </recommendedName>
</protein>
<dbReference type="InterPro" id="IPR018392">
    <property type="entry name" value="LysM"/>
</dbReference>
<gene>
    <name evidence="2" type="ORF">SAMN05216219_0237</name>
</gene>
<organism evidence="2 3">
    <name type="scientific">Mycetocola miduiensis</name>
    <dbReference type="NCBI Taxonomy" id="995034"/>
    <lineage>
        <taxon>Bacteria</taxon>
        <taxon>Bacillati</taxon>
        <taxon>Actinomycetota</taxon>
        <taxon>Actinomycetes</taxon>
        <taxon>Micrococcales</taxon>
        <taxon>Microbacteriaceae</taxon>
        <taxon>Mycetocola</taxon>
    </lineage>
</organism>
<feature type="region of interest" description="Disordered" evidence="1">
    <location>
        <begin position="1"/>
        <end position="31"/>
    </location>
</feature>
<evidence type="ECO:0008006" key="4">
    <source>
        <dbReference type="Google" id="ProtNLM"/>
    </source>
</evidence>
<dbReference type="STRING" id="995034.SAMN05216219_0237"/>
<dbReference type="CDD" id="cd00118">
    <property type="entry name" value="LysM"/>
    <property type="match status" value="1"/>
</dbReference>
<keyword evidence="3" id="KW-1185">Reference proteome</keyword>
<dbReference type="EMBL" id="FOVM01000001">
    <property type="protein sequence ID" value="SFN37393.1"/>
    <property type="molecule type" value="Genomic_DNA"/>
</dbReference>